<dbReference type="InterPro" id="IPR007074">
    <property type="entry name" value="LicD/FKTN/FKRP_NTP_transf"/>
</dbReference>
<evidence type="ECO:0000256" key="3">
    <source>
        <dbReference type="ARBA" id="ARBA00022989"/>
    </source>
</evidence>
<dbReference type="PANTHER" id="PTHR15407:SF28">
    <property type="entry name" value="RIBITOL-5-PHOSPHATE TRANSFERASE FKTN"/>
    <property type="match status" value="1"/>
</dbReference>
<evidence type="ECO:0000313" key="6">
    <source>
        <dbReference type="EMBL" id="EFE31498.1"/>
    </source>
</evidence>
<dbReference type="GeneID" id="9519706"/>
<dbReference type="GO" id="GO:0016020">
    <property type="term" value="C:membrane"/>
    <property type="evidence" value="ECO:0007669"/>
    <property type="project" value="UniProtKB-SubCell"/>
</dbReference>
<dbReference type="InterPro" id="IPR009644">
    <property type="entry name" value="FKTN/MNN4/W02B3.4-1"/>
</dbReference>
<accession>D4AZM8</accession>
<sequence>MYKASYPKSLSVETVKPISHIVIPSSSSNINLDHATQPAHNKCLWEIPKRDSVVSFIISHAIMAVSQTTSKPVKDPPGKYFEEPGTDDTLRHYDSRFFKGVVEPADRVESLTDMIRAYLQFFQENSLETWIAHGTLLGWWWNGKVRPSFDARMSRSGLSKIGTNPGERAQILPWDWDLDTQVSSNTLIYLSECLNQTVYNYTGSKPGNGRKRQYLLDVNPASQDRHRGDGQNVIDARWTDISNGIYTDITGISELNYDTEPGVLSDKNFHQYREADIYPLRQSICEGVPASIPFNYIGILAAEYGNASLWRITYEK</sequence>
<dbReference type="GO" id="GO:0009100">
    <property type="term" value="P:glycoprotein metabolic process"/>
    <property type="evidence" value="ECO:0007669"/>
    <property type="project" value="UniProtKB-ARBA"/>
</dbReference>
<protein>
    <recommendedName>
        <fullName evidence="5">LicD/FKTN/FKRP nucleotidyltransferase domain-containing protein</fullName>
    </recommendedName>
</protein>
<gene>
    <name evidence="6" type="ORF">ARB_01646</name>
</gene>
<dbReference type="STRING" id="663331.D4AZM8"/>
<dbReference type="AlphaFoldDB" id="D4AZM8"/>
<proteinExistence type="predicted"/>
<dbReference type="PANTHER" id="PTHR15407">
    <property type="entry name" value="FUKUTIN-RELATED"/>
    <property type="match status" value="1"/>
</dbReference>
<evidence type="ECO:0000313" key="7">
    <source>
        <dbReference type="Proteomes" id="UP000008866"/>
    </source>
</evidence>
<dbReference type="RefSeq" id="XP_003012138.1">
    <property type="nucleotide sequence ID" value="XM_003012092.1"/>
</dbReference>
<comment type="caution">
    <text evidence="6">The sequence shown here is derived from an EMBL/GenBank/DDBJ whole genome shotgun (WGS) entry which is preliminary data.</text>
</comment>
<evidence type="ECO:0000256" key="1">
    <source>
        <dbReference type="ARBA" id="ARBA00004167"/>
    </source>
</evidence>
<dbReference type="Pfam" id="PF04991">
    <property type="entry name" value="LicD"/>
    <property type="match status" value="1"/>
</dbReference>
<dbReference type="OMA" id="ILGHYDT"/>
<keyword evidence="4" id="KW-0472">Membrane</keyword>
<reference evidence="7" key="1">
    <citation type="journal article" date="2011" name="Genome Biol.">
        <title>Comparative and functional genomics provide insights into the pathogenicity of dermatophytic fungi.</title>
        <authorList>
            <person name="Burmester A."/>
            <person name="Shelest E."/>
            <person name="Gloeckner G."/>
            <person name="Heddergott C."/>
            <person name="Schindler S."/>
            <person name="Staib P."/>
            <person name="Heidel A."/>
            <person name="Felder M."/>
            <person name="Petzold A."/>
            <person name="Szafranski K."/>
            <person name="Feuermann M."/>
            <person name="Pedruzzi I."/>
            <person name="Priebe S."/>
            <person name="Groth M."/>
            <person name="Winkler R."/>
            <person name="Li W."/>
            <person name="Kniemeyer O."/>
            <person name="Schroeckh V."/>
            <person name="Hertweck C."/>
            <person name="Hube B."/>
            <person name="White T.C."/>
            <person name="Platzer M."/>
            <person name="Guthke R."/>
            <person name="Heitman J."/>
            <person name="Woestemeyer J."/>
            <person name="Zipfel P.F."/>
            <person name="Monod M."/>
            <person name="Brakhage A.A."/>
        </authorList>
    </citation>
    <scope>NUCLEOTIDE SEQUENCE [LARGE SCALE GENOMIC DNA]</scope>
    <source>
        <strain evidence="7">ATCC MYA-4681 / CBS 112371</strain>
    </source>
</reference>
<evidence type="ECO:0000259" key="5">
    <source>
        <dbReference type="Pfam" id="PF04991"/>
    </source>
</evidence>
<dbReference type="EMBL" id="ABSU01000021">
    <property type="protein sequence ID" value="EFE31498.1"/>
    <property type="molecule type" value="Genomic_DNA"/>
</dbReference>
<organism evidence="6 7">
    <name type="scientific">Arthroderma benhamiae (strain ATCC MYA-4681 / CBS 112371)</name>
    <name type="common">Trichophyton mentagrophytes</name>
    <dbReference type="NCBI Taxonomy" id="663331"/>
    <lineage>
        <taxon>Eukaryota</taxon>
        <taxon>Fungi</taxon>
        <taxon>Dikarya</taxon>
        <taxon>Ascomycota</taxon>
        <taxon>Pezizomycotina</taxon>
        <taxon>Eurotiomycetes</taxon>
        <taxon>Eurotiomycetidae</taxon>
        <taxon>Onygenales</taxon>
        <taxon>Arthrodermataceae</taxon>
        <taxon>Trichophyton</taxon>
    </lineage>
</organism>
<evidence type="ECO:0000256" key="4">
    <source>
        <dbReference type="ARBA" id="ARBA00023136"/>
    </source>
</evidence>
<dbReference type="eggNOG" id="ENOG502QREF">
    <property type="taxonomic scope" value="Eukaryota"/>
</dbReference>
<keyword evidence="2" id="KW-0812">Transmembrane</keyword>
<evidence type="ECO:0000256" key="2">
    <source>
        <dbReference type="ARBA" id="ARBA00022692"/>
    </source>
</evidence>
<dbReference type="Proteomes" id="UP000008866">
    <property type="component" value="Unassembled WGS sequence"/>
</dbReference>
<keyword evidence="7" id="KW-1185">Reference proteome</keyword>
<comment type="subcellular location">
    <subcellularLocation>
        <location evidence="1">Membrane</location>
        <topology evidence="1">Single-pass membrane protein</topology>
    </subcellularLocation>
</comment>
<feature type="domain" description="LicD/FKTN/FKRP nucleotidyltransferase" evidence="5">
    <location>
        <begin position="172"/>
        <end position="256"/>
    </location>
</feature>
<name>D4AZM8_ARTBC</name>
<dbReference type="KEGG" id="abe:ARB_01646"/>
<dbReference type="HOGENOM" id="CLU_052528_0_0_1"/>
<keyword evidence="3" id="KW-1133">Transmembrane helix</keyword>